<organism evidence="1 2">
    <name type="scientific">Pseudoduganella danionis</name>
    <dbReference type="NCBI Taxonomy" id="1890295"/>
    <lineage>
        <taxon>Bacteria</taxon>
        <taxon>Pseudomonadati</taxon>
        <taxon>Pseudomonadota</taxon>
        <taxon>Betaproteobacteria</taxon>
        <taxon>Burkholderiales</taxon>
        <taxon>Oxalobacteraceae</taxon>
        <taxon>Telluria group</taxon>
        <taxon>Pseudoduganella</taxon>
    </lineage>
</organism>
<dbReference type="RefSeq" id="WP_155436223.1">
    <property type="nucleotide sequence ID" value="NZ_JBHLXK010000002.1"/>
</dbReference>
<accession>A0ABW9SX52</accession>
<sequence>MKEMPLHHRIPVHVLADFVTDVAKMVGLPLQRVLLTQRLTDFPDMAKNEVAFLSLNEGRFIVRGKNDALADNELPCALAGVVFRPTGGFDTLEGDHPFVLECRNTNATALTDRLSTLVNRHNHLHAEERVKSARKAFAALRKQSLDRQQERYAPTRWSLPVPPFILRVDRHRYLEDLYSLYDVRFFRRQYVTIPYSEKSGPFADR</sequence>
<proteinExistence type="predicted"/>
<gene>
    <name evidence="1" type="ORF">GM655_18900</name>
</gene>
<evidence type="ECO:0000313" key="1">
    <source>
        <dbReference type="EMBL" id="MTW34874.1"/>
    </source>
</evidence>
<evidence type="ECO:0008006" key="3">
    <source>
        <dbReference type="Google" id="ProtNLM"/>
    </source>
</evidence>
<name>A0ABW9SX52_9BURK</name>
<dbReference type="EMBL" id="WNKW01000006">
    <property type="protein sequence ID" value="MTW34874.1"/>
    <property type="molecule type" value="Genomic_DNA"/>
</dbReference>
<reference evidence="1 2" key="1">
    <citation type="submission" date="2019-11" db="EMBL/GenBank/DDBJ databases">
        <title>Type strains purchased from KCTC, JCM and DSMZ.</title>
        <authorList>
            <person name="Lu H."/>
        </authorList>
    </citation>
    <scope>NUCLEOTIDE SEQUENCE [LARGE SCALE GENOMIC DNA]</scope>
    <source>
        <strain evidence="1 2">DSM 103461</strain>
    </source>
</reference>
<comment type="caution">
    <text evidence="1">The sequence shown here is derived from an EMBL/GenBank/DDBJ whole genome shotgun (WGS) entry which is preliminary data.</text>
</comment>
<protein>
    <recommendedName>
        <fullName evidence="3">Crp/Fnr family transcriptional regulator</fullName>
    </recommendedName>
</protein>
<evidence type="ECO:0000313" key="2">
    <source>
        <dbReference type="Proteomes" id="UP000735592"/>
    </source>
</evidence>
<keyword evidence="2" id="KW-1185">Reference proteome</keyword>
<dbReference type="Proteomes" id="UP000735592">
    <property type="component" value="Unassembled WGS sequence"/>
</dbReference>